<name>A0A7X6LVZ6_9NOCA</name>
<comment type="caution">
    <text evidence="1">The sequence shown here is derived from an EMBL/GenBank/DDBJ whole genome shotgun (WGS) entry which is preliminary data.</text>
</comment>
<organism evidence="1 2">
    <name type="scientific">Nocardia veterana</name>
    <dbReference type="NCBI Taxonomy" id="132249"/>
    <lineage>
        <taxon>Bacteria</taxon>
        <taxon>Bacillati</taxon>
        <taxon>Actinomycetota</taxon>
        <taxon>Actinomycetes</taxon>
        <taxon>Mycobacteriales</taxon>
        <taxon>Nocardiaceae</taxon>
        <taxon>Nocardia</taxon>
    </lineage>
</organism>
<dbReference type="AlphaFoldDB" id="A0A7X6LVZ6"/>
<sequence>MSINGLSVAQQRAALRRLVVIFGELNTIVELAEHGSPDLHEHAVVARDLLGTLVTEVARPGGDRSCTAGAALRR</sequence>
<dbReference type="Proteomes" id="UP000523447">
    <property type="component" value="Unassembled WGS sequence"/>
</dbReference>
<reference evidence="1 2" key="1">
    <citation type="submission" date="2020-04" db="EMBL/GenBank/DDBJ databases">
        <title>MicrobeNet Type strains.</title>
        <authorList>
            <person name="Nicholson A.C."/>
        </authorList>
    </citation>
    <scope>NUCLEOTIDE SEQUENCE [LARGE SCALE GENOMIC DNA]</scope>
    <source>
        <strain evidence="1 2">DSM 44445</strain>
    </source>
</reference>
<proteinExistence type="predicted"/>
<dbReference type="EMBL" id="JAAXPE010000004">
    <property type="protein sequence ID" value="NKY85124.1"/>
    <property type="molecule type" value="Genomic_DNA"/>
</dbReference>
<protein>
    <submittedName>
        <fullName evidence="1">Uncharacterized protein</fullName>
    </submittedName>
</protein>
<dbReference type="RefSeq" id="WP_040719798.1">
    <property type="nucleotide sequence ID" value="NZ_CAWPHS010000034.1"/>
</dbReference>
<keyword evidence="2" id="KW-1185">Reference proteome</keyword>
<accession>A0A7X6LVZ6</accession>
<evidence type="ECO:0000313" key="2">
    <source>
        <dbReference type="Proteomes" id="UP000523447"/>
    </source>
</evidence>
<evidence type="ECO:0000313" key="1">
    <source>
        <dbReference type="EMBL" id="NKY85124.1"/>
    </source>
</evidence>
<gene>
    <name evidence="1" type="ORF">HGA07_05730</name>
</gene>